<dbReference type="InterPro" id="IPR042102">
    <property type="entry name" value="RNA_pol_Rpb1_3_sf"/>
</dbReference>
<dbReference type="SUPFAM" id="SSF64484">
    <property type="entry name" value="beta and beta-prime subunits of DNA dependent RNA-polymerase"/>
    <property type="match status" value="1"/>
</dbReference>
<protein>
    <recommendedName>
        <fullName evidence="7">DNA-directed RNA polymerase subunit beta'</fullName>
        <ecNumber evidence="7">2.7.7.6</ecNumber>
    </recommendedName>
    <alternativeName>
        <fullName evidence="7">PEP</fullName>
    </alternativeName>
    <alternativeName>
        <fullName evidence="7">Plastid-encoded RNA polymerase subunit beta'</fullName>
        <shortName evidence="7">RNA polymerase subunit beta'</shortName>
    </alternativeName>
</protein>
<dbReference type="GO" id="GO:0000287">
    <property type="term" value="F:magnesium ion binding"/>
    <property type="evidence" value="ECO:0007669"/>
    <property type="project" value="UniProtKB-UniRule"/>
</dbReference>
<evidence type="ECO:0000256" key="5">
    <source>
        <dbReference type="ARBA" id="ARBA00023163"/>
    </source>
</evidence>
<keyword evidence="7" id="KW-0479">Metal-binding</keyword>
<dbReference type="EC" id="2.7.7.6" evidence="7"/>
<keyword evidence="10" id="KW-0934">Plastid</keyword>
<keyword evidence="10" id="KW-0150">Chloroplast</keyword>
<evidence type="ECO:0000256" key="3">
    <source>
        <dbReference type="ARBA" id="ARBA00022679"/>
    </source>
</evidence>
<evidence type="ECO:0000256" key="1">
    <source>
        <dbReference type="ARBA" id="ARBA00004026"/>
    </source>
</evidence>
<dbReference type="InterPro" id="IPR007066">
    <property type="entry name" value="RNA_pol_Rpb1_3"/>
</dbReference>
<dbReference type="InterPro" id="IPR045867">
    <property type="entry name" value="DNA-dir_RpoC_beta_prime"/>
</dbReference>
<dbReference type="Gene3D" id="2.40.40.20">
    <property type="match status" value="1"/>
</dbReference>
<dbReference type="GO" id="GO:0003677">
    <property type="term" value="F:DNA binding"/>
    <property type="evidence" value="ECO:0007669"/>
    <property type="project" value="UniProtKB-UniRule"/>
</dbReference>
<evidence type="ECO:0000256" key="7">
    <source>
        <dbReference type="HAMAP-Rule" id="MF_01323"/>
    </source>
</evidence>
<dbReference type="EMBL" id="MG755805">
    <property type="protein sequence ID" value="AWT40067.1"/>
    <property type="molecule type" value="Genomic_DNA"/>
</dbReference>
<comment type="catalytic activity">
    <reaction evidence="6 7 8">
        <text>RNA(n) + a ribonucleoside 5'-triphosphate = RNA(n+1) + diphosphate</text>
        <dbReference type="Rhea" id="RHEA:21248"/>
        <dbReference type="Rhea" id="RHEA-COMP:14527"/>
        <dbReference type="Rhea" id="RHEA-COMP:17342"/>
        <dbReference type="ChEBI" id="CHEBI:33019"/>
        <dbReference type="ChEBI" id="CHEBI:61557"/>
        <dbReference type="ChEBI" id="CHEBI:140395"/>
        <dbReference type="EC" id="2.7.7.6"/>
    </reaction>
</comment>
<feature type="binding site" evidence="7">
    <location>
        <position position="579"/>
    </location>
    <ligand>
        <name>Mg(2+)</name>
        <dbReference type="ChEBI" id="CHEBI:18420"/>
    </ligand>
</feature>
<comment type="subcellular location">
    <subcellularLocation>
        <location evidence="7">Plastid</location>
        <location evidence="7">Chloroplast</location>
    </subcellularLocation>
</comment>
<evidence type="ECO:0000313" key="10">
    <source>
        <dbReference type="EMBL" id="AWT40067.1"/>
    </source>
</evidence>
<comment type="cofactor">
    <cofactor evidence="7">
        <name>Mg(2+)</name>
        <dbReference type="ChEBI" id="CHEBI:18420"/>
    </cofactor>
    <text evidence="7">Binds 1 Mg(2+) ion per subunit.</text>
</comment>
<keyword evidence="4 7" id="KW-0548">Nucleotidyltransferase</keyword>
<dbReference type="Pfam" id="PF00623">
    <property type="entry name" value="RNA_pol_Rpb1_2"/>
    <property type="match status" value="2"/>
</dbReference>
<evidence type="ECO:0000256" key="6">
    <source>
        <dbReference type="ARBA" id="ARBA00048552"/>
    </source>
</evidence>
<organism evidence="10">
    <name type="scientific">Biddulphia biddulphiana</name>
    <dbReference type="NCBI Taxonomy" id="1158022"/>
    <lineage>
        <taxon>Eukaryota</taxon>
        <taxon>Sar</taxon>
        <taxon>Stramenopiles</taxon>
        <taxon>Ochrophyta</taxon>
        <taxon>Bacillariophyta</taxon>
        <taxon>Mediophyceae</taxon>
        <taxon>Biddulphiophycidae</taxon>
        <taxon>Biddulphiales</taxon>
        <taxon>Biddulphiaceae</taxon>
        <taxon>Biddulphia</taxon>
    </lineage>
</organism>
<feature type="binding site" evidence="7">
    <location>
        <position position="85"/>
    </location>
    <ligand>
        <name>Zn(2+)</name>
        <dbReference type="ChEBI" id="CHEBI:29105"/>
    </ligand>
</feature>
<dbReference type="Gene3D" id="4.10.860.120">
    <property type="entry name" value="RNA polymerase II, clamp domain"/>
    <property type="match status" value="1"/>
</dbReference>
<dbReference type="InterPro" id="IPR034678">
    <property type="entry name" value="RNApol_RpoC1"/>
</dbReference>
<comment type="cofactor">
    <cofactor evidence="7">
        <name>Zn(2+)</name>
        <dbReference type="ChEBI" id="CHEBI:29105"/>
    </cofactor>
    <text evidence="7">Binds 1 Zn(2+) ion per subunit.</text>
</comment>
<accession>A0A2U9NSH3</accession>
<keyword evidence="3 7" id="KW-0808">Transferase</keyword>
<feature type="binding site" evidence="7">
    <location>
        <position position="70"/>
    </location>
    <ligand>
        <name>Zn(2+)</name>
        <dbReference type="ChEBI" id="CHEBI:29105"/>
    </ligand>
</feature>
<comment type="function">
    <text evidence="1 7 8">DNA-dependent RNA polymerase catalyzes the transcription of DNA into RNA using the four ribonucleoside triphosphates as substrates.</text>
</comment>
<keyword evidence="7" id="KW-0460">Magnesium</keyword>
<name>A0A2U9NSH3_9STRA</name>
<feature type="domain" description="RNA polymerase N-terminal" evidence="9">
    <location>
        <begin position="352"/>
        <end position="631"/>
    </location>
</feature>
<keyword evidence="2 7" id="KW-0240">DNA-directed RNA polymerase</keyword>
<dbReference type="RefSeq" id="YP_009497354.1">
    <property type="nucleotide sequence ID" value="NC_038006.1"/>
</dbReference>
<proteinExistence type="inferred from homology"/>
<dbReference type="PANTHER" id="PTHR19376:SF54">
    <property type="entry name" value="DNA-DIRECTED RNA POLYMERASE SUBUNIT BETA"/>
    <property type="match status" value="1"/>
</dbReference>
<sequence length="740" mass="86527">MLRSEKEFDYIKIKLASPLRILQWSQRKLPNGQLIGEVQKSETINYRTFKPEMDGLFCERIFGPSKSLECACGKYKRVRYEGLICERCGVELTESRIRRHRMGHINLIYPVAHVWYINSRPNYMALLLEVEQCENRFDPFIIEFIPEFLIFLSPLEHILFEQDLLILIQPKDEKKSNYINLWDGRIKRIKLSSLVYFMAEDEISFYGIHWDLQQYRRNRKIGLTGYPLKPYPKPKPQYRRRQTPKYLLQATPSYLIGTVLIKRELARLNLNTEIFKTRSLITVCTNILSKESSIYYSHFTRREKPKKKPNKDEPYYHWAKKWEIKRIYKLRDLAIKRIRILENLIATGSNPAWMILIILPVIPPALRPMIQLEGGRFATSDLNELYRRIITRNNRLLRLLEIDAPQLIIRNEKRMLQEAVDTLVDNGKRGKIALSANNRPLKSLSDIIKGKHGRFRQNLLGKRVDYSGRSVIVVGPSLKLNQCGLPYEMAIELFQPFIIRELINDGLATNMKVAKNLIQQNEPIIDLVLKKVLMNHPIFLNRAPTLHRLGIQAFEPIVVQGRAIQLHPLVCSAFNADFDGDQMAVHIPLSLQAQAECYMLMLSPYNFLSPANGEPIITPSQDMVLGCYYLTVQNIKGLLGSNHYFASLEDVILAYHQEKVEVHSCIWVRYRQQLEKPSNLIRKTKLKDNTYIEYYENKQIRKDRNGNTIVQYLQTTTGRVLFNYTIQKALNILEQISYRT</sequence>
<keyword evidence="7" id="KW-0862">Zinc</keyword>
<dbReference type="GO" id="GO:0006351">
    <property type="term" value="P:DNA-templated transcription"/>
    <property type="evidence" value="ECO:0007669"/>
    <property type="project" value="UniProtKB-UniRule"/>
</dbReference>
<evidence type="ECO:0000256" key="8">
    <source>
        <dbReference type="RuleBase" id="RU004279"/>
    </source>
</evidence>
<dbReference type="InterPro" id="IPR006592">
    <property type="entry name" value="RNA_pol_N"/>
</dbReference>
<feature type="binding site" evidence="7">
    <location>
        <position position="88"/>
    </location>
    <ligand>
        <name>Zn(2+)</name>
        <dbReference type="ChEBI" id="CHEBI:29105"/>
    </ligand>
</feature>
<feature type="binding site" evidence="7">
    <location>
        <position position="72"/>
    </location>
    <ligand>
        <name>Zn(2+)</name>
        <dbReference type="ChEBI" id="CHEBI:29105"/>
    </ligand>
</feature>
<dbReference type="SMART" id="SM00663">
    <property type="entry name" value="RPOLA_N"/>
    <property type="match status" value="1"/>
</dbReference>
<reference evidence="10" key="1">
    <citation type="journal article" date="2018" name="Adv. Bot. Res.">
        <title>Evolution of the Plastid Genomes in Diatoms.</title>
        <authorList>
            <person name="Yu M."/>
            <person name="Ashworth M.P."/>
            <person name="Hajrah N.H."/>
            <person name="Khiyami M.A."/>
            <person name="Sabir M.J."/>
            <person name="Alhebshi A.M."/>
            <person name="Al-Malki A.L."/>
            <person name="Sabir J.S.M."/>
            <person name="Theriot E.C."/>
            <person name="Jansen R.K."/>
        </authorList>
    </citation>
    <scope>NUCLEOTIDE SEQUENCE</scope>
</reference>
<dbReference type="Gene3D" id="1.10.274.100">
    <property type="entry name" value="RNA polymerase Rpb1, domain 3"/>
    <property type="match status" value="1"/>
</dbReference>
<dbReference type="InterPro" id="IPR000722">
    <property type="entry name" value="RNA_pol_asu"/>
</dbReference>
<dbReference type="AlphaFoldDB" id="A0A2U9NSH3"/>
<dbReference type="GO" id="GO:0000428">
    <property type="term" value="C:DNA-directed RNA polymerase complex"/>
    <property type="evidence" value="ECO:0007669"/>
    <property type="project" value="UniProtKB-KW"/>
</dbReference>
<dbReference type="GO" id="GO:0003899">
    <property type="term" value="F:DNA-directed RNA polymerase activity"/>
    <property type="evidence" value="ECO:0007669"/>
    <property type="project" value="UniProtKB-UniRule"/>
</dbReference>
<evidence type="ECO:0000256" key="4">
    <source>
        <dbReference type="ARBA" id="ARBA00022695"/>
    </source>
</evidence>
<keyword evidence="5 7" id="KW-0804">Transcription</keyword>
<dbReference type="GO" id="GO:0008270">
    <property type="term" value="F:zinc ion binding"/>
    <property type="evidence" value="ECO:0007669"/>
    <property type="project" value="UniProtKB-UniRule"/>
</dbReference>
<dbReference type="InterPro" id="IPR044893">
    <property type="entry name" value="RNA_pol_Rpb1_clamp_domain"/>
</dbReference>
<dbReference type="GeneID" id="36959927"/>
<comment type="similarity">
    <text evidence="7">Belongs to the RNA polymerase beta' chain family. RpoC1 subfamily.</text>
</comment>
<dbReference type="InterPro" id="IPR007080">
    <property type="entry name" value="RNA_pol_Rpb1_1"/>
</dbReference>
<dbReference type="PANTHER" id="PTHR19376">
    <property type="entry name" value="DNA-DIRECTED RNA POLYMERASE"/>
    <property type="match status" value="1"/>
</dbReference>
<comment type="subunit">
    <text evidence="7">In plastids the minimal PEP RNA polymerase catalytic core is composed of four subunits: alpha, beta, beta', and beta''. When a (nuclear-encoded) sigma factor is associated with the core the holoenzyme is formed, which can initiate transcription.</text>
</comment>
<dbReference type="Gene3D" id="1.10.40.90">
    <property type="match status" value="1"/>
</dbReference>
<evidence type="ECO:0000259" key="9">
    <source>
        <dbReference type="SMART" id="SM00663"/>
    </source>
</evidence>
<dbReference type="GO" id="GO:0009507">
    <property type="term" value="C:chloroplast"/>
    <property type="evidence" value="ECO:0007669"/>
    <property type="project" value="UniProtKB-SubCell"/>
</dbReference>
<feature type="binding site" evidence="7">
    <location>
        <position position="577"/>
    </location>
    <ligand>
        <name>Mg(2+)</name>
        <dbReference type="ChEBI" id="CHEBI:18420"/>
    </ligand>
</feature>
<evidence type="ECO:0000256" key="2">
    <source>
        <dbReference type="ARBA" id="ARBA00022478"/>
    </source>
</evidence>
<dbReference type="HAMAP" id="MF_01323">
    <property type="entry name" value="RNApol_bact_RpoC1"/>
    <property type="match status" value="1"/>
</dbReference>
<dbReference type="Pfam" id="PF04997">
    <property type="entry name" value="RNA_pol_Rpb1_1"/>
    <property type="match status" value="1"/>
</dbReference>
<geneLocation type="chloroplast" evidence="10"/>
<gene>
    <name evidence="7 10" type="primary">rpoC1</name>
</gene>
<feature type="binding site" evidence="7">
    <location>
        <position position="581"/>
    </location>
    <ligand>
        <name>Mg(2+)</name>
        <dbReference type="ChEBI" id="CHEBI:18420"/>
    </ligand>
</feature>
<dbReference type="Pfam" id="PF04983">
    <property type="entry name" value="RNA_pol_Rpb1_3"/>
    <property type="match status" value="1"/>
</dbReference>